<dbReference type="CDD" id="cd03231">
    <property type="entry name" value="ABC_CcmA_heme_exporter"/>
    <property type="match status" value="1"/>
</dbReference>
<name>A0AB38G0X6_9ENTR</name>
<dbReference type="Pfam" id="PF00005">
    <property type="entry name" value="ABC_tran"/>
    <property type="match status" value="1"/>
</dbReference>
<dbReference type="Proteomes" id="UP000251313">
    <property type="component" value="Unassembled WGS sequence"/>
</dbReference>
<feature type="domain" description="ABC transporter" evidence="7">
    <location>
        <begin position="2"/>
        <end position="207"/>
    </location>
</feature>
<keyword evidence="5" id="KW-1278">Translocase</keyword>
<protein>
    <submittedName>
        <fullName evidence="8">Cytochrome c biogenesis ATP-binding export protein CcmA</fullName>
        <ecNumber evidence="8">3.6.3.41</ecNumber>
    </submittedName>
</protein>
<dbReference type="PANTHER" id="PTHR43499:SF1">
    <property type="entry name" value="ABC TRANSPORTER I FAMILY MEMBER 1"/>
    <property type="match status" value="1"/>
</dbReference>
<evidence type="ECO:0000256" key="4">
    <source>
        <dbReference type="ARBA" id="ARBA00022840"/>
    </source>
</evidence>
<dbReference type="GO" id="GO:0016887">
    <property type="term" value="F:ATP hydrolysis activity"/>
    <property type="evidence" value="ECO:0007669"/>
    <property type="project" value="InterPro"/>
</dbReference>
<evidence type="ECO:0000256" key="2">
    <source>
        <dbReference type="ARBA" id="ARBA00022741"/>
    </source>
</evidence>
<dbReference type="GO" id="GO:0005524">
    <property type="term" value="F:ATP binding"/>
    <property type="evidence" value="ECO:0007669"/>
    <property type="project" value="UniProtKB-KW"/>
</dbReference>
<dbReference type="NCBIfam" id="TIGR01189">
    <property type="entry name" value="ccmA"/>
    <property type="match status" value="1"/>
</dbReference>
<comment type="caution">
    <text evidence="8">The sequence shown here is derived from an EMBL/GenBank/DDBJ whole genome shotgun (WGS) entry which is preliminary data.</text>
</comment>
<keyword evidence="4 8" id="KW-0067">ATP-binding</keyword>
<dbReference type="PROSITE" id="PS50893">
    <property type="entry name" value="ABC_TRANSPORTER_2"/>
    <property type="match status" value="1"/>
</dbReference>
<keyword evidence="3" id="KW-0201">Cytochrome c-type biogenesis</keyword>
<dbReference type="RefSeq" id="WP_038256913.1">
    <property type="nucleotide sequence ID" value="NZ_JAABVJ010000010.1"/>
</dbReference>
<dbReference type="InterPro" id="IPR003593">
    <property type="entry name" value="AAA+_ATPase"/>
</dbReference>
<proteinExistence type="predicted"/>
<dbReference type="Gene3D" id="3.40.50.300">
    <property type="entry name" value="P-loop containing nucleotide triphosphate hydrolases"/>
    <property type="match status" value="1"/>
</dbReference>
<dbReference type="EMBL" id="UAVL01000020">
    <property type="protein sequence ID" value="SQA65230.1"/>
    <property type="molecule type" value="Genomic_DNA"/>
</dbReference>
<dbReference type="PROSITE" id="PS00211">
    <property type="entry name" value="ABC_TRANSPORTER_1"/>
    <property type="match status" value="1"/>
</dbReference>
<dbReference type="PANTHER" id="PTHR43499">
    <property type="entry name" value="ABC TRANSPORTER I FAMILY MEMBER 1"/>
    <property type="match status" value="1"/>
</dbReference>
<keyword evidence="8" id="KW-0378">Hydrolase</keyword>
<evidence type="ECO:0000313" key="8">
    <source>
        <dbReference type="EMBL" id="SQA65230.1"/>
    </source>
</evidence>
<dbReference type="InterPro" id="IPR005895">
    <property type="entry name" value="ABC_transptr_haem_export_CcmA"/>
</dbReference>
<organism evidence="8 9">
    <name type="scientific">Yokenella regensburgei</name>
    <dbReference type="NCBI Taxonomy" id="158877"/>
    <lineage>
        <taxon>Bacteria</taxon>
        <taxon>Pseudomonadati</taxon>
        <taxon>Pseudomonadota</taxon>
        <taxon>Gammaproteobacteria</taxon>
        <taxon>Enterobacterales</taxon>
        <taxon>Enterobacteriaceae</taxon>
        <taxon>Yokenella</taxon>
    </lineage>
</organism>
<sequence>MLEIKNIACHRDERTLFERLSFSVLPGNMVQIAGGNGAGKTSLLHLLTGLSAPNEGQICWQGKSLPRIREDWQRHLLWIGHQPGIKGALTADENLRFYHPQASLEARWQALEQVGLLGFEDLPTSQLSAGQQRRVALARLWLSEACYWILDEPFTSLDTDGISTLTLRMEQHVAKGGALILTTHQPLRPLSVPLRTVMLREYEAAEV</sequence>
<dbReference type="GO" id="GO:0022857">
    <property type="term" value="F:transmembrane transporter activity"/>
    <property type="evidence" value="ECO:0007669"/>
    <property type="project" value="InterPro"/>
</dbReference>
<dbReference type="InterPro" id="IPR003439">
    <property type="entry name" value="ABC_transporter-like_ATP-bd"/>
</dbReference>
<reference evidence="8 9" key="1">
    <citation type="submission" date="2018-06" db="EMBL/GenBank/DDBJ databases">
        <authorList>
            <consortium name="Pathogen Informatics"/>
            <person name="Doyle S."/>
        </authorList>
    </citation>
    <scope>NUCLEOTIDE SEQUENCE [LARGE SCALE GENOMIC DNA]</scope>
    <source>
        <strain evidence="8 9">NCTC11967</strain>
    </source>
</reference>
<dbReference type="EC" id="3.6.3.41" evidence="8"/>
<evidence type="ECO:0000256" key="6">
    <source>
        <dbReference type="ARBA" id="ARBA00023136"/>
    </source>
</evidence>
<dbReference type="GO" id="GO:0017004">
    <property type="term" value="P:cytochrome complex assembly"/>
    <property type="evidence" value="ECO:0007669"/>
    <property type="project" value="UniProtKB-KW"/>
</dbReference>
<keyword evidence="2" id="KW-0547">Nucleotide-binding</keyword>
<evidence type="ECO:0000256" key="5">
    <source>
        <dbReference type="ARBA" id="ARBA00022967"/>
    </source>
</evidence>
<keyword evidence="1" id="KW-0813">Transport</keyword>
<dbReference type="InterPro" id="IPR027417">
    <property type="entry name" value="P-loop_NTPase"/>
</dbReference>
<keyword evidence="6" id="KW-0472">Membrane</keyword>
<evidence type="ECO:0000256" key="3">
    <source>
        <dbReference type="ARBA" id="ARBA00022748"/>
    </source>
</evidence>
<dbReference type="InterPro" id="IPR017871">
    <property type="entry name" value="ABC_transporter-like_CS"/>
</dbReference>
<gene>
    <name evidence="8" type="primary">ccmA</name>
    <name evidence="8" type="ORF">NCTC11967_04258</name>
</gene>
<dbReference type="AlphaFoldDB" id="A0AB38G0X6"/>
<dbReference type="SUPFAM" id="SSF52540">
    <property type="entry name" value="P-loop containing nucleoside triphosphate hydrolases"/>
    <property type="match status" value="1"/>
</dbReference>
<evidence type="ECO:0000313" key="9">
    <source>
        <dbReference type="Proteomes" id="UP000251313"/>
    </source>
</evidence>
<evidence type="ECO:0000256" key="1">
    <source>
        <dbReference type="ARBA" id="ARBA00022448"/>
    </source>
</evidence>
<accession>A0AB38G0X6</accession>
<dbReference type="NCBIfam" id="NF010061">
    <property type="entry name" value="PRK13538.1"/>
    <property type="match status" value="1"/>
</dbReference>
<evidence type="ECO:0000259" key="7">
    <source>
        <dbReference type="PROSITE" id="PS50893"/>
    </source>
</evidence>
<dbReference type="SMART" id="SM00382">
    <property type="entry name" value="AAA"/>
    <property type="match status" value="1"/>
</dbReference>